<evidence type="ECO:0000313" key="2">
    <source>
        <dbReference type="Proteomes" id="UP001143856"/>
    </source>
</evidence>
<keyword evidence="2" id="KW-1185">Reference proteome</keyword>
<evidence type="ECO:0000313" key="1">
    <source>
        <dbReference type="EMBL" id="KAJ2989961.1"/>
    </source>
</evidence>
<name>A0ACC1PC14_9PEZI</name>
<accession>A0ACC1PC14</accession>
<dbReference type="Proteomes" id="UP001143856">
    <property type="component" value="Unassembled WGS sequence"/>
</dbReference>
<reference evidence="1" key="1">
    <citation type="submission" date="2022-10" db="EMBL/GenBank/DDBJ databases">
        <title>Genome Sequence of Xylaria curta.</title>
        <authorList>
            <person name="Buettner E."/>
        </authorList>
    </citation>
    <scope>NUCLEOTIDE SEQUENCE</scope>
    <source>
        <strain evidence="1">Babe10</strain>
    </source>
</reference>
<protein>
    <submittedName>
        <fullName evidence="1">Uncharacterized protein</fullName>
    </submittedName>
</protein>
<comment type="caution">
    <text evidence="1">The sequence shown here is derived from an EMBL/GenBank/DDBJ whole genome shotgun (WGS) entry which is preliminary data.</text>
</comment>
<dbReference type="EMBL" id="JAPDGR010000470">
    <property type="protein sequence ID" value="KAJ2989961.1"/>
    <property type="molecule type" value="Genomic_DNA"/>
</dbReference>
<gene>
    <name evidence="1" type="ORF">NUW58_g3197</name>
</gene>
<organism evidence="1 2">
    <name type="scientific">Xylaria curta</name>
    <dbReference type="NCBI Taxonomy" id="42375"/>
    <lineage>
        <taxon>Eukaryota</taxon>
        <taxon>Fungi</taxon>
        <taxon>Dikarya</taxon>
        <taxon>Ascomycota</taxon>
        <taxon>Pezizomycotina</taxon>
        <taxon>Sordariomycetes</taxon>
        <taxon>Xylariomycetidae</taxon>
        <taxon>Xylariales</taxon>
        <taxon>Xylariaceae</taxon>
        <taxon>Xylaria</taxon>
    </lineage>
</organism>
<proteinExistence type="predicted"/>
<sequence>MSSVENVEFKTVDGVTLRGKIYHATQPGPGIVMCPGFNGVKDLGGLPELAEAFQKADITALLYDPRSVGSSEGKPRNHIDPFKQIEDYSDALSFLGTYPNVDPDQVGLWGISLSAGVALSVAAFDKRAKFVIAVCPVAEYQYEAAKMGKILRACFKDRESQVKGNPPFYVSMVGDDGQSPAGLEFGHDRERAAEWAKRGVELAAHHVNQTTVQSYHKIAMWHPWPMWKHIAPTPVLFLVPEQDTICPPEEQLRHYNDLEGPKVCHLRKGKGHLDLLEGEDFGEVAKLQVDFLWDAFGDKIS</sequence>